<reference evidence="1" key="1">
    <citation type="submission" date="2017-05" db="UniProtKB">
        <authorList>
            <consortium name="EnsemblMetazoa"/>
        </authorList>
    </citation>
    <scope>IDENTIFICATION</scope>
</reference>
<evidence type="ECO:0000313" key="1">
    <source>
        <dbReference type="EnsemblMetazoa" id="Aqu2.1.14226_001"/>
    </source>
</evidence>
<sequence length="212" mass="24216">YNKVLKQEYVFGKELHDIPKLSMMDTIISLTGFDKDESSSFIHTTLQEYLAAIYLVNNPDSMFITNEDLEQNSNLEAVLTFYVGLMKFIDREVDNKTIDTIFNHVDNIQVTGTSRSLYADFTGFFFRFDLNANADINIAITRDFEYFICGYIISAHNITLKLEPYSSSEIIAFNKGLQSHSSVNGKIQITLHDFNFRVDSDLSMITEVLALP</sequence>
<protein>
    <submittedName>
        <fullName evidence="1">Uncharacterized protein</fullName>
    </submittedName>
</protein>
<proteinExistence type="predicted"/>
<accession>A0A1X7THQ2</accession>
<dbReference type="EnsemblMetazoa" id="Aqu2.1.14226_001">
    <property type="protein sequence ID" value="Aqu2.1.14226_001"/>
    <property type="gene ID" value="Aqu2.1.14226"/>
</dbReference>
<name>A0A1X7THQ2_AMPQE</name>
<dbReference type="InParanoid" id="A0A1X7THQ2"/>
<dbReference type="OrthoDB" id="120976at2759"/>
<dbReference type="AlphaFoldDB" id="A0A1X7THQ2"/>
<organism evidence="1">
    <name type="scientific">Amphimedon queenslandica</name>
    <name type="common">Sponge</name>
    <dbReference type="NCBI Taxonomy" id="400682"/>
    <lineage>
        <taxon>Eukaryota</taxon>
        <taxon>Metazoa</taxon>
        <taxon>Porifera</taxon>
        <taxon>Demospongiae</taxon>
        <taxon>Heteroscleromorpha</taxon>
        <taxon>Haplosclerida</taxon>
        <taxon>Niphatidae</taxon>
        <taxon>Amphimedon</taxon>
    </lineage>
</organism>